<dbReference type="PANTHER" id="PTHR34136:SF1">
    <property type="entry name" value="UDP-N-ACETYL-D-MANNOSAMINURONIC ACID TRANSFERASE"/>
    <property type="match status" value="1"/>
</dbReference>
<name>A0A1D8AUP0_9BACT</name>
<keyword evidence="2 3" id="KW-0808">Transferase</keyword>
<protein>
    <submittedName>
        <fullName evidence="3">N-acetylmannosaminyltransferase</fullName>
        <ecNumber evidence="3">2.4.1.187</ecNumber>
    </submittedName>
</protein>
<dbReference type="NCBIfam" id="TIGR00696">
    <property type="entry name" value="wecG_tagA_cpsF"/>
    <property type="match status" value="1"/>
</dbReference>
<dbReference type="PANTHER" id="PTHR34136">
    <property type="match status" value="1"/>
</dbReference>
<keyword evidence="1 3" id="KW-0328">Glycosyltransferase</keyword>
<dbReference type="KEGG" id="obg:Verru16b_01670"/>
<dbReference type="Proteomes" id="UP000095228">
    <property type="component" value="Chromosome"/>
</dbReference>
<evidence type="ECO:0000313" key="3">
    <source>
        <dbReference type="EMBL" id="AOS44607.1"/>
    </source>
</evidence>
<organism evidence="3 4">
    <name type="scientific">Lacunisphaera limnophila</name>
    <dbReference type="NCBI Taxonomy" id="1838286"/>
    <lineage>
        <taxon>Bacteria</taxon>
        <taxon>Pseudomonadati</taxon>
        <taxon>Verrucomicrobiota</taxon>
        <taxon>Opitutia</taxon>
        <taxon>Opitutales</taxon>
        <taxon>Opitutaceae</taxon>
        <taxon>Lacunisphaera</taxon>
    </lineage>
</organism>
<dbReference type="EMBL" id="CP016094">
    <property type="protein sequence ID" value="AOS44607.1"/>
    <property type="molecule type" value="Genomic_DNA"/>
</dbReference>
<dbReference type="RefSeq" id="WP_069961841.1">
    <property type="nucleotide sequence ID" value="NZ_CP016094.1"/>
</dbReference>
<dbReference type="OrthoDB" id="9771846at2"/>
<evidence type="ECO:0000256" key="1">
    <source>
        <dbReference type="ARBA" id="ARBA00022676"/>
    </source>
</evidence>
<dbReference type="GO" id="GO:0047244">
    <property type="term" value="F:N-acetylglucosaminyldiphosphoundecaprenol N-acetyl-beta-D-mannosaminyltransferase activity"/>
    <property type="evidence" value="ECO:0007669"/>
    <property type="project" value="UniProtKB-EC"/>
</dbReference>
<dbReference type="CDD" id="cd06533">
    <property type="entry name" value="Glyco_transf_WecG_TagA"/>
    <property type="match status" value="1"/>
</dbReference>
<proteinExistence type="predicted"/>
<evidence type="ECO:0000313" key="4">
    <source>
        <dbReference type="Proteomes" id="UP000095228"/>
    </source>
</evidence>
<accession>A0A1D8AUP0</accession>
<evidence type="ECO:0000256" key="2">
    <source>
        <dbReference type="ARBA" id="ARBA00022679"/>
    </source>
</evidence>
<keyword evidence="4" id="KW-1185">Reference proteome</keyword>
<dbReference type="AlphaFoldDB" id="A0A1D8AUP0"/>
<dbReference type="PATRIC" id="fig|1838286.3.peg.1685"/>
<dbReference type="STRING" id="1838286.Verru16b_01670"/>
<dbReference type="EC" id="2.4.1.187" evidence="3"/>
<dbReference type="InterPro" id="IPR004629">
    <property type="entry name" value="WecG_TagA_CpsF"/>
</dbReference>
<reference evidence="3 4" key="1">
    <citation type="submission" date="2016-06" db="EMBL/GenBank/DDBJ databases">
        <title>Three novel species with peptidoglycan cell walls form the new genus Lacunisphaera gen. nov. in the family Opitutaceae of the verrucomicrobial subdivision 4.</title>
        <authorList>
            <person name="Rast P."/>
            <person name="Gloeckner I."/>
            <person name="Jogler M."/>
            <person name="Boedeker C."/>
            <person name="Jeske O."/>
            <person name="Wiegand S."/>
            <person name="Reinhardt R."/>
            <person name="Schumann P."/>
            <person name="Rohde M."/>
            <person name="Spring S."/>
            <person name="Gloeckner F.O."/>
            <person name="Jogler C."/>
        </authorList>
    </citation>
    <scope>NUCLEOTIDE SEQUENCE [LARGE SCALE GENOMIC DNA]</scope>
    <source>
        <strain evidence="3 4">IG16b</strain>
    </source>
</reference>
<gene>
    <name evidence="3" type="primary">tagA</name>
    <name evidence="3" type="ORF">Verru16b_01670</name>
</gene>
<sequence length="263" mass="28864">MGSPPRFNLLGTGVSALSLAEACDLVLTARDQRGLGYVCCATAYNVNLARTLPALRAAYHRAWLTTPDGMPLVWLGRWHGHRSITRVYGPDLLAAVCDAGRARGLRHFFYGGDEGVAAQLQEKLCARYPGLQVVGTCTPPFRDPTADELAALRAQAAATRPDVIWVGLSSPKQELFMAAHGSTLDAGLLIGVGAAFDFLSGRVPQAPRWMQRAGLEWLHRLATEPRRLWRRYLVHNPLFVLRTLAQLTGLRKYPLEIAETPKS</sequence>
<dbReference type="Pfam" id="PF03808">
    <property type="entry name" value="Glyco_tran_WecG"/>
    <property type="match status" value="1"/>
</dbReference>